<sequence>MLKKFRKWYHNLFLKSNQVFREQQIAVKNHIVEIKDAKYFIGKAMVTDIPELLKIEKSVYDGQTPWNYTTMLKELKREQDRLYLVIRYHDQLVAFIGCAMFDTKRECHITNLAVQKEFQHRGLAYYLMTVIIKKARLINYDQITLEVRSSNYRAQHLYSDLGFYRTGIKNNYYVDNQEDAIDMALDISEMDSRPNNYGL</sequence>
<dbReference type="SUPFAM" id="SSF55729">
    <property type="entry name" value="Acyl-CoA N-acyltransferases (Nat)"/>
    <property type="match status" value="1"/>
</dbReference>
<organism evidence="4 5">
    <name type="scientific">Nicoliella spurrieriana</name>
    <dbReference type="NCBI Taxonomy" id="2925830"/>
    <lineage>
        <taxon>Bacteria</taxon>
        <taxon>Bacillati</taxon>
        <taxon>Bacillota</taxon>
        <taxon>Bacilli</taxon>
        <taxon>Lactobacillales</taxon>
        <taxon>Lactobacillaceae</taxon>
        <taxon>Nicoliella</taxon>
    </lineage>
</organism>
<protein>
    <submittedName>
        <fullName evidence="4">Ribosomal protein S18-alanine N-acetyltransferase</fullName>
        <ecNumber evidence="4">2.3.1.266</ecNumber>
    </submittedName>
</protein>
<dbReference type="InterPro" id="IPR016181">
    <property type="entry name" value="Acyl_CoA_acyltransferase"/>
</dbReference>
<dbReference type="EC" id="2.3.1.266" evidence="4"/>
<dbReference type="Proteomes" id="UP000831181">
    <property type="component" value="Chromosome"/>
</dbReference>
<evidence type="ECO:0000256" key="2">
    <source>
        <dbReference type="ARBA" id="ARBA00023315"/>
    </source>
</evidence>
<dbReference type="InterPro" id="IPR006464">
    <property type="entry name" value="AcTrfase_RimI/Ard1"/>
</dbReference>
<dbReference type="GO" id="GO:0008999">
    <property type="term" value="F:protein-N-terminal-alanine acetyltransferase activity"/>
    <property type="evidence" value="ECO:0007669"/>
    <property type="project" value="UniProtKB-EC"/>
</dbReference>
<evidence type="ECO:0000259" key="3">
    <source>
        <dbReference type="PROSITE" id="PS51186"/>
    </source>
</evidence>
<dbReference type="KEGG" id="lbe:MOO44_02130"/>
<dbReference type="Pfam" id="PF00583">
    <property type="entry name" value="Acetyltransf_1"/>
    <property type="match status" value="1"/>
</dbReference>
<name>A0A976RSI9_9LACO</name>
<evidence type="ECO:0000313" key="5">
    <source>
        <dbReference type="Proteomes" id="UP000831181"/>
    </source>
</evidence>
<accession>A0A976RSI9</accession>
<keyword evidence="4" id="KW-0689">Ribosomal protein</keyword>
<dbReference type="InterPro" id="IPR045047">
    <property type="entry name" value="Ard1-like"/>
</dbReference>
<keyword evidence="1 4" id="KW-0808">Transferase</keyword>
<reference evidence="4" key="1">
    <citation type="journal article" date="2022" name="Int. J. Syst. Evol. Microbiol.">
        <title>Apilactobacillus apisilvae sp. nov., Nicolia spurrieriana gen. nov. sp. nov., Bombilactobacillus folatiphilus sp. nov. and Bombilactobacillus thymidiniphilus sp. nov., four new lactic acid bacterial isolates from stingless bees Tetragonula carbonaria and Austroplebeia australis.</title>
        <authorList>
            <person name="Oliphant S.A."/>
            <person name="Watson-Haigh N.S."/>
            <person name="Sumby K.M."/>
            <person name="Gardner J."/>
            <person name="Groom S."/>
            <person name="Jiranek V."/>
        </authorList>
    </citation>
    <scope>NUCLEOTIDE SEQUENCE</scope>
    <source>
        <strain evidence="4">SGEP1_A5</strain>
    </source>
</reference>
<proteinExistence type="predicted"/>
<evidence type="ECO:0000256" key="1">
    <source>
        <dbReference type="ARBA" id="ARBA00022679"/>
    </source>
</evidence>
<dbReference type="NCBIfam" id="TIGR01575">
    <property type="entry name" value="rimI"/>
    <property type="match status" value="1"/>
</dbReference>
<dbReference type="PANTHER" id="PTHR23091:SF4">
    <property type="entry name" value="N-TERMINAL AMINO-ACID N(ALPHA)-ACETYLTRANSFERASE NATA"/>
    <property type="match status" value="1"/>
</dbReference>
<gene>
    <name evidence="4" type="primary">rimI</name>
    <name evidence="4" type="ORF">MOO44_02130</name>
</gene>
<dbReference type="RefSeq" id="WP_260116796.1">
    <property type="nucleotide sequence ID" value="NZ_CP093361.1"/>
</dbReference>
<dbReference type="EMBL" id="CP093361">
    <property type="protein sequence ID" value="UQS86994.1"/>
    <property type="molecule type" value="Genomic_DNA"/>
</dbReference>
<dbReference type="InterPro" id="IPR000182">
    <property type="entry name" value="GNAT_dom"/>
</dbReference>
<dbReference type="CDD" id="cd04301">
    <property type="entry name" value="NAT_SF"/>
    <property type="match status" value="1"/>
</dbReference>
<dbReference type="GO" id="GO:0005840">
    <property type="term" value="C:ribosome"/>
    <property type="evidence" value="ECO:0007669"/>
    <property type="project" value="UniProtKB-KW"/>
</dbReference>
<evidence type="ECO:0000313" key="4">
    <source>
        <dbReference type="EMBL" id="UQS86994.1"/>
    </source>
</evidence>
<dbReference type="PANTHER" id="PTHR23091">
    <property type="entry name" value="N-TERMINAL ACETYLTRANSFERASE"/>
    <property type="match status" value="1"/>
</dbReference>
<keyword evidence="5" id="KW-1185">Reference proteome</keyword>
<feature type="domain" description="N-acetyltransferase" evidence="3">
    <location>
        <begin position="32"/>
        <end position="188"/>
    </location>
</feature>
<keyword evidence="2 4" id="KW-0012">Acyltransferase</keyword>
<keyword evidence="4" id="KW-0687">Ribonucleoprotein</keyword>
<dbReference type="PROSITE" id="PS51186">
    <property type="entry name" value="GNAT"/>
    <property type="match status" value="1"/>
</dbReference>
<dbReference type="AlphaFoldDB" id="A0A976RSI9"/>
<dbReference type="GO" id="GO:0031415">
    <property type="term" value="C:NatA complex"/>
    <property type="evidence" value="ECO:0007669"/>
    <property type="project" value="InterPro"/>
</dbReference>
<dbReference type="Gene3D" id="3.40.630.30">
    <property type="match status" value="1"/>
</dbReference>